<dbReference type="SUPFAM" id="SSF46785">
    <property type="entry name" value="Winged helix' DNA-binding domain"/>
    <property type="match status" value="1"/>
</dbReference>
<evidence type="ECO:0000313" key="7">
    <source>
        <dbReference type="Proteomes" id="UP000663923"/>
    </source>
</evidence>
<dbReference type="Gene3D" id="3.30.450.40">
    <property type="match status" value="1"/>
</dbReference>
<dbReference type="Pfam" id="PF09339">
    <property type="entry name" value="HTH_IclR"/>
    <property type="match status" value="1"/>
</dbReference>
<evidence type="ECO:0000259" key="4">
    <source>
        <dbReference type="PROSITE" id="PS51077"/>
    </source>
</evidence>
<dbReference type="InterPro" id="IPR036388">
    <property type="entry name" value="WH-like_DNA-bd_sf"/>
</dbReference>
<feature type="domain" description="IclR-ED" evidence="5">
    <location>
        <begin position="81"/>
        <end position="264"/>
    </location>
</feature>
<dbReference type="InterPro" id="IPR005471">
    <property type="entry name" value="Tscrpt_reg_IclR_N"/>
</dbReference>
<evidence type="ECO:0000313" key="6">
    <source>
        <dbReference type="EMBL" id="QTD55828.1"/>
    </source>
</evidence>
<dbReference type="InterPro" id="IPR036390">
    <property type="entry name" value="WH_DNA-bd_sf"/>
</dbReference>
<sequence>MTKRDPRRRAPNSSERKIEAVSIAADLVDFLAEQEGAAGVQQAADALQITKSRASRHLTNLETLGLVTRSSVRQGYTLGWRALRWGYIASARMNFSELFAEPLETLKEQVSRTVLLCSPAKGDAIVMDSKPADNPIRIDVQIGLILSLPYSPSALVSFAFMPREERKAMMQHLIARDPDFRVLDDKRLHEDVIKLQQCYYCWAENKYNVGYGAIAGPVFDKEERLAAIVTVVLPSDELKDSGPPETMLQALIDACATCSHILGSNIRFPPVSSEDG</sequence>
<organism evidence="6 7">
    <name type="scientific">Parasphingorhabdus cellanae</name>
    <dbReference type="NCBI Taxonomy" id="2806553"/>
    <lineage>
        <taxon>Bacteria</taxon>
        <taxon>Pseudomonadati</taxon>
        <taxon>Pseudomonadota</taxon>
        <taxon>Alphaproteobacteria</taxon>
        <taxon>Sphingomonadales</taxon>
        <taxon>Sphingomonadaceae</taxon>
        <taxon>Parasphingorhabdus</taxon>
    </lineage>
</organism>
<gene>
    <name evidence="6" type="ORF">J4G78_16820</name>
</gene>
<dbReference type="PANTHER" id="PTHR30136:SF8">
    <property type="entry name" value="TRANSCRIPTIONAL REGULATORY PROTEIN"/>
    <property type="match status" value="1"/>
</dbReference>
<proteinExistence type="predicted"/>
<reference evidence="6 7" key="1">
    <citation type="submission" date="2021-03" db="EMBL/GenBank/DDBJ databases">
        <title>Complete genome of Parasphingorhabdus_sp.JHSY0214.</title>
        <authorList>
            <person name="Yoo J.H."/>
            <person name="Bae J.W."/>
        </authorList>
    </citation>
    <scope>NUCLEOTIDE SEQUENCE [LARGE SCALE GENOMIC DNA]</scope>
    <source>
        <strain evidence="6 7">JHSY0214</strain>
    </source>
</reference>
<feature type="domain" description="HTH iclR-type" evidence="4">
    <location>
        <begin position="18"/>
        <end position="80"/>
    </location>
</feature>
<keyword evidence="1" id="KW-0805">Transcription regulation</keyword>
<dbReference type="Gene3D" id="1.10.10.10">
    <property type="entry name" value="Winged helix-like DNA-binding domain superfamily/Winged helix DNA-binding domain"/>
    <property type="match status" value="1"/>
</dbReference>
<dbReference type="SUPFAM" id="SSF55781">
    <property type="entry name" value="GAF domain-like"/>
    <property type="match status" value="1"/>
</dbReference>
<keyword evidence="2" id="KW-0238">DNA-binding</keyword>
<dbReference type="InterPro" id="IPR050707">
    <property type="entry name" value="HTH_MetabolicPath_Reg"/>
</dbReference>
<protein>
    <submittedName>
        <fullName evidence="6">Helix-turn-helix domain-containing protein</fullName>
    </submittedName>
</protein>
<dbReference type="SMART" id="SM00346">
    <property type="entry name" value="HTH_ICLR"/>
    <property type="match status" value="1"/>
</dbReference>
<keyword evidence="7" id="KW-1185">Reference proteome</keyword>
<dbReference type="InterPro" id="IPR014757">
    <property type="entry name" value="Tscrpt_reg_IclR_C"/>
</dbReference>
<keyword evidence="3" id="KW-0804">Transcription</keyword>
<evidence type="ECO:0000256" key="3">
    <source>
        <dbReference type="ARBA" id="ARBA00023163"/>
    </source>
</evidence>
<dbReference type="PROSITE" id="PS51077">
    <property type="entry name" value="HTH_ICLR"/>
    <property type="match status" value="1"/>
</dbReference>
<dbReference type="Proteomes" id="UP000663923">
    <property type="component" value="Chromosome"/>
</dbReference>
<dbReference type="PROSITE" id="PS51078">
    <property type="entry name" value="ICLR_ED"/>
    <property type="match status" value="1"/>
</dbReference>
<dbReference type="Pfam" id="PF01614">
    <property type="entry name" value="IclR_C"/>
    <property type="match status" value="1"/>
</dbReference>
<name>A0ABX7T7B6_9SPHN</name>
<dbReference type="RefSeq" id="WP_207987652.1">
    <property type="nucleotide sequence ID" value="NZ_CP071794.1"/>
</dbReference>
<accession>A0ABX7T7B6</accession>
<evidence type="ECO:0000256" key="2">
    <source>
        <dbReference type="ARBA" id="ARBA00023125"/>
    </source>
</evidence>
<evidence type="ECO:0000256" key="1">
    <source>
        <dbReference type="ARBA" id="ARBA00023015"/>
    </source>
</evidence>
<dbReference type="PANTHER" id="PTHR30136">
    <property type="entry name" value="HELIX-TURN-HELIX TRANSCRIPTIONAL REGULATOR, ICLR FAMILY"/>
    <property type="match status" value="1"/>
</dbReference>
<dbReference type="EMBL" id="CP071794">
    <property type="protein sequence ID" value="QTD55828.1"/>
    <property type="molecule type" value="Genomic_DNA"/>
</dbReference>
<dbReference type="InterPro" id="IPR029016">
    <property type="entry name" value="GAF-like_dom_sf"/>
</dbReference>
<evidence type="ECO:0000259" key="5">
    <source>
        <dbReference type="PROSITE" id="PS51078"/>
    </source>
</evidence>